<reference evidence="2 3" key="1">
    <citation type="submission" date="2018-09" db="EMBL/GenBank/DDBJ databases">
        <title>Mesorhizobium carmichaelinearum sp. nov. isolated from Carmichaelinea spp. root nodules in New Zealand.</title>
        <authorList>
            <person name="De Meyer S.E."/>
        </authorList>
    </citation>
    <scope>NUCLEOTIDE SEQUENCE [LARGE SCALE GENOMIC DNA]</scope>
    <source>
        <strain evidence="2 3">LMG 28313</strain>
    </source>
</reference>
<dbReference type="AlphaFoldDB" id="A0AA92X8G8"/>
<evidence type="ECO:0000313" key="2">
    <source>
        <dbReference type="EMBL" id="RJT28176.1"/>
    </source>
</evidence>
<evidence type="ECO:0000256" key="1">
    <source>
        <dbReference type="SAM" id="MobiDB-lite"/>
    </source>
</evidence>
<comment type="caution">
    <text evidence="2">The sequence shown here is derived from an EMBL/GenBank/DDBJ whole genome shotgun (WGS) entry which is preliminary data.</text>
</comment>
<dbReference type="SUPFAM" id="SSF47598">
    <property type="entry name" value="Ribbon-helix-helix"/>
    <property type="match status" value="1"/>
</dbReference>
<organism evidence="2 3">
    <name type="scientific">Mesorhizobium jarvisii</name>
    <dbReference type="NCBI Taxonomy" id="1777867"/>
    <lineage>
        <taxon>Bacteria</taxon>
        <taxon>Pseudomonadati</taxon>
        <taxon>Pseudomonadota</taxon>
        <taxon>Alphaproteobacteria</taxon>
        <taxon>Hyphomicrobiales</taxon>
        <taxon>Phyllobacteriaceae</taxon>
        <taxon>Mesorhizobium</taxon>
    </lineage>
</organism>
<protein>
    <submittedName>
        <fullName evidence="2">Uncharacterized protein</fullName>
    </submittedName>
</protein>
<dbReference type="Proteomes" id="UP000275530">
    <property type="component" value="Unassembled WGS sequence"/>
</dbReference>
<dbReference type="GO" id="GO:0006355">
    <property type="term" value="P:regulation of DNA-templated transcription"/>
    <property type="evidence" value="ECO:0007669"/>
    <property type="project" value="InterPro"/>
</dbReference>
<name>A0AA92X8G8_9HYPH</name>
<keyword evidence="3" id="KW-1185">Reference proteome</keyword>
<dbReference type="InterPro" id="IPR015354">
    <property type="entry name" value="DNA_partition_ParG"/>
</dbReference>
<proteinExistence type="predicted"/>
<accession>A0AA92X8G8</accession>
<sequence>MSRKTVPFNMPTKAAPLPPASDAWVGTATNDVPEGKGAKVTQLKPAPAPAEAMKRFTIDVTESLHKRIKGQCAMRGVNMADTIREM</sequence>
<dbReference type="RefSeq" id="WP_120145574.1">
    <property type="nucleotide sequence ID" value="NZ_QZXA01000024.1"/>
</dbReference>
<gene>
    <name evidence="2" type="ORF">D3242_32955</name>
</gene>
<feature type="region of interest" description="Disordered" evidence="1">
    <location>
        <begin position="1"/>
        <end position="22"/>
    </location>
</feature>
<dbReference type="InterPro" id="IPR013321">
    <property type="entry name" value="Arc_rbn_hlx_hlx"/>
</dbReference>
<feature type="non-terminal residue" evidence="2">
    <location>
        <position position="86"/>
    </location>
</feature>
<dbReference type="EMBL" id="QZXA01000024">
    <property type="protein sequence ID" value="RJT28176.1"/>
    <property type="molecule type" value="Genomic_DNA"/>
</dbReference>
<dbReference type="Pfam" id="PF09274">
    <property type="entry name" value="ParG"/>
    <property type="match status" value="1"/>
</dbReference>
<evidence type="ECO:0000313" key="3">
    <source>
        <dbReference type="Proteomes" id="UP000275530"/>
    </source>
</evidence>
<dbReference type="Gene3D" id="1.10.1220.10">
    <property type="entry name" value="Met repressor-like"/>
    <property type="match status" value="1"/>
</dbReference>
<dbReference type="InterPro" id="IPR010985">
    <property type="entry name" value="Ribbon_hlx_hlx"/>
</dbReference>